<dbReference type="Proteomes" id="UP001165190">
    <property type="component" value="Unassembled WGS sequence"/>
</dbReference>
<dbReference type="PANTHER" id="PTHR35552">
    <property type="entry name" value="MEDIATOR OF RNA POLYMERASE II TRANSCRIPTION SUBUNIT 8"/>
    <property type="match status" value="1"/>
</dbReference>
<proteinExistence type="predicted"/>
<gene>
    <name evidence="2" type="ORF">HRI_002279500</name>
</gene>
<feature type="compositionally biased region" description="Polar residues" evidence="1">
    <location>
        <begin position="295"/>
        <end position="335"/>
    </location>
</feature>
<accession>A0A9W7M1K1</accession>
<dbReference type="InterPro" id="IPR038795">
    <property type="entry name" value="MED8_plant"/>
</dbReference>
<evidence type="ECO:0000313" key="3">
    <source>
        <dbReference type="Proteomes" id="UP001165190"/>
    </source>
</evidence>
<dbReference type="AlphaFoldDB" id="A0A9W7M1K1"/>
<dbReference type="EMBL" id="BSYR01000021">
    <property type="protein sequence ID" value="GMI86102.1"/>
    <property type="molecule type" value="Genomic_DNA"/>
</dbReference>
<comment type="caution">
    <text evidence="2">The sequence shown here is derived from an EMBL/GenBank/DDBJ whole genome shotgun (WGS) entry which is preliminary data.</text>
</comment>
<dbReference type="OrthoDB" id="542418at2759"/>
<evidence type="ECO:0000256" key="1">
    <source>
        <dbReference type="SAM" id="MobiDB-lite"/>
    </source>
</evidence>
<dbReference type="GO" id="GO:0016592">
    <property type="term" value="C:mediator complex"/>
    <property type="evidence" value="ECO:0007669"/>
    <property type="project" value="InterPro"/>
</dbReference>
<organism evidence="2 3">
    <name type="scientific">Hibiscus trionum</name>
    <name type="common">Flower of an hour</name>
    <dbReference type="NCBI Taxonomy" id="183268"/>
    <lineage>
        <taxon>Eukaryota</taxon>
        <taxon>Viridiplantae</taxon>
        <taxon>Streptophyta</taxon>
        <taxon>Embryophyta</taxon>
        <taxon>Tracheophyta</taxon>
        <taxon>Spermatophyta</taxon>
        <taxon>Magnoliopsida</taxon>
        <taxon>eudicotyledons</taxon>
        <taxon>Gunneridae</taxon>
        <taxon>Pentapetalae</taxon>
        <taxon>rosids</taxon>
        <taxon>malvids</taxon>
        <taxon>Malvales</taxon>
        <taxon>Malvaceae</taxon>
        <taxon>Malvoideae</taxon>
        <taxon>Hibiscus</taxon>
    </lineage>
</organism>
<keyword evidence="3" id="KW-1185">Reference proteome</keyword>
<sequence length="335" mass="36648">MEGRIQEPPPPPPPLQQNQAVVGAERLNQALQQQLNLESLKTRAISLSKIITRILEELYAHSRSNTNPKWQDILGKYSMVNLELFNIVNDIKQVSKAYVVHPKNVNAENARILPVMLSSKLIPEMEVQDNLKREQLLLGIQNLPIPSQIEKLKARIDMIAAACESAEEVLADTREAYRFRSRQGPAILPTLDKEHAAKIQEQENLFRAAVNFGEGLRLPADQKQITPSLPPRLVDIMPAADGAHSFTDSSGMYMKNTPLMTNNIGSQGSLLQATGAQLIDRPAASPAAATSATSFDNTTTSPLPYADSPSSGTTTMNTHLLSDNHSNCSSGKGKK</sequence>
<dbReference type="PANTHER" id="PTHR35552:SF1">
    <property type="entry name" value="MEDIATOR OF RNA POLYMERASE II TRANSCRIPTION SUBUNIT 8"/>
    <property type="match status" value="1"/>
</dbReference>
<evidence type="ECO:0000313" key="2">
    <source>
        <dbReference type="EMBL" id="GMI86102.1"/>
    </source>
</evidence>
<feature type="region of interest" description="Disordered" evidence="1">
    <location>
        <begin position="282"/>
        <end position="335"/>
    </location>
</feature>
<name>A0A9W7M1K1_HIBTR</name>
<feature type="compositionally biased region" description="Low complexity" evidence="1">
    <location>
        <begin position="282"/>
        <end position="294"/>
    </location>
</feature>
<protein>
    <submittedName>
        <fullName evidence="2">Mediator subunit 8</fullName>
    </submittedName>
</protein>
<reference evidence="2" key="1">
    <citation type="submission" date="2023-05" db="EMBL/GenBank/DDBJ databases">
        <title>Genome and transcriptome analyses reveal genes involved in the formation of fine ridges on petal epidermal cells in Hibiscus trionum.</title>
        <authorList>
            <person name="Koshimizu S."/>
            <person name="Masuda S."/>
            <person name="Ishii T."/>
            <person name="Shirasu K."/>
            <person name="Hoshino A."/>
            <person name="Arita M."/>
        </authorList>
    </citation>
    <scope>NUCLEOTIDE SEQUENCE</scope>
    <source>
        <strain evidence="2">Hamamatsu line</strain>
    </source>
</reference>